<keyword evidence="4 7" id="KW-1133">Transmembrane helix</keyword>
<dbReference type="SUPFAM" id="SSF103473">
    <property type="entry name" value="MFS general substrate transporter"/>
    <property type="match status" value="1"/>
</dbReference>
<dbReference type="FunFam" id="1.20.1250.20:FF:000013">
    <property type="entry name" value="MFS general substrate transporter"/>
    <property type="match status" value="1"/>
</dbReference>
<dbReference type="InterPro" id="IPR036259">
    <property type="entry name" value="MFS_trans_sf"/>
</dbReference>
<feature type="transmembrane region" description="Helical" evidence="7">
    <location>
        <begin position="201"/>
        <end position="220"/>
    </location>
</feature>
<dbReference type="OrthoDB" id="2985014at2759"/>
<evidence type="ECO:0000256" key="6">
    <source>
        <dbReference type="SAM" id="MobiDB-lite"/>
    </source>
</evidence>
<name>A0A1S7UHF6_ROSNE</name>
<keyword evidence="2" id="KW-0813">Transport</keyword>
<proteinExistence type="predicted"/>
<comment type="subcellular location">
    <subcellularLocation>
        <location evidence="1">Membrane</location>
        <topology evidence="1">Multi-pass membrane protein</topology>
    </subcellularLocation>
</comment>
<dbReference type="Gene3D" id="1.20.1250.20">
    <property type="entry name" value="MFS general substrate transporter like domains"/>
    <property type="match status" value="2"/>
</dbReference>
<keyword evidence="3 7" id="KW-0812">Transmembrane</keyword>
<sequence length="640" mass="68935">MARHRIGNAEEAQAIPSRFHHHRSAEETSIGGRATPPSGPASNPGVFGRAGAVSQGRSRGHPQREPLPFAGAELGPPVGRAADGSGDGGEAYELGDFGGSVVGDDEYSEDEEDEEDAHGAAGGGGDESERRLSDSTVASFQLYTPDEEQAVVRKLDRRLVIFLAFCYMLSFVDRSNIGNARIAGMEADLQSSPLREDYFEWALRAFYIAYIAFEWMSLLWRIVPAHIYVSLIVLSWGVIASLQAVVTSYPQLIALRVLLGIGEAGFTGVPFYLSFFFKRHELAFRTALFISAAPLASAFAGFAAWLILWAGEIVPIASWRLLFLLEGFPSVIVATVAWGVIPDSPETAPYLSPRERKIAVMRLRREKAEQHDHAQASAASSSSPRSKKSEPSSSSTPKLRLSEVLAALGDPKAWLAAFMLFLANMAYSTLPAFLPTILRDMGHSALEAEVLSAPPHLVAFGVVLATARLSDWARSRAPFIAAHALLSASGYLVLALAARGGGRWISPAARYAAVYPAAAGFFSVVVLVIAWSVNNQPAEGRRGAGFALLQLVGQFGPLLAARLYPDRDAPFFETGMWACAAAMLGVAVLAGVLRTYLAWLNRRMDREQGAHADAEGGVEEEIQGLVGSGRAERTGFRYIL</sequence>
<accession>A0A1S7UHF6</accession>
<dbReference type="Proteomes" id="UP000054516">
    <property type="component" value="Unassembled WGS sequence"/>
</dbReference>
<dbReference type="GO" id="GO:0016020">
    <property type="term" value="C:membrane"/>
    <property type="evidence" value="ECO:0007669"/>
    <property type="project" value="UniProtKB-SubCell"/>
</dbReference>
<feature type="transmembrane region" description="Helical" evidence="7">
    <location>
        <begin position="321"/>
        <end position="341"/>
    </location>
</feature>
<evidence type="ECO:0000256" key="5">
    <source>
        <dbReference type="ARBA" id="ARBA00023136"/>
    </source>
</evidence>
<dbReference type="AlphaFoldDB" id="A0A1S7UHF6"/>
<feature type="transmembrane region" description="Helical" evidence="7">
    <location>
        <begin position="575"/>
        <end position="597"/>
    </location>
</feature>
<protein>
    <submittedName>
        <fullName evidence="8">Putative nicotinamide mononucleotide permease</fullName>
    </submittedName>
</protein>
<feature type="transmembrane region" description="Helical" evidence="7">
    <location>
        <begin position="413"/>
        <end position="438"/>
    </location>
</feature>
<reference evidence="8" key="1">
    <citation type="submission" date="2016-03" db="EMBL/GenBank/DDBJ databases">
        <title>Draft genome sequence of Rosellinia necatrix.</title>
        <authorList>
            <person name="Kanematsu S."/>
        </authorList>
    </citation>
    <scope>NUCLEOTIDE SEQUENCE [LARGE SCALE GENOMIC DNA]</scope>
    <source>
        <strain evidence="8">W97</strain>
    </source>
</reference>
<gene>
    <name evidence="8" type="ORF">SAMD00023353_0100970</name>
</gene>
<keyword evidence="9" id="KW-1185">Reference proteome</keyword>
<feature type="transmembrane region" description="Helical" evidence="7">
    <location>
        <begin position="479"/>
        <end position="500"/>
    </location>
</feature>
<evidence type="ECO:0000256" key="3">
    <source>
        <dbReference type="ARBA" id="ARBA00022692"/>
    </source>
</evidence>
<feature type="region of interest" description="Disordered" evidence="6">
    <location>
        <begin position="370"/>
        <end position="396"/>
    </location>
</feature>
<feature type="region of interest" description="Disordered" evidence="6">
    <location>
        <begin position="1"/>
        <end position="130"/>
    </location>
</feature>
<feature type="transmembrane region" description="Helical" evidence="7">
    <location>
        <begin position="159"/>
        <end position="177"/>
    </location>
</feature>
<feature type="transmembrane region" description="Helical" evidence="7">
    <location>
        <begin position="450"/>
        <end position="467"/>
    </location>
</feature>
<dbReference type="FunFam" id="1.20.1250.20:FF:000018">
    <property type="entry name" value="MFS transporter permease"/>
    <property type="match status" value="1"/>
</dbReference>
<evidence type="ECO:0000313" key="9">
    <source>
        <dbReference type="Proteomes" id="UP000054516"/>
    </source>
</evidence>
<dbReference type="EMBL" id="DF977446">
    <property type="protein sequence ID" value="GAP82555.1"/>
    <property type="molecule type" value="Genomic_DNA"/>
</dbReference>
<feature type="transmembrane region" description="Helical" evidence="7">
    <location>
        <begin position="512"/>
        <end position="533"/>
    </location>
</feature>
<evidence type="ECO:0000256" key="4">
    <source>
        <dbReference type="ARBA" id="ARBA00022989"/>
    </source>
</evidence>
<feature type="transmembrane region" description="Helical" evidence="7">
    <location>
        <begin position="287"/>
        <end position="309"/>
    </location>
</feature>
<dbReference type="PANTHER" id="PTHR43791">
    <property type="entry name" value="PERMEASE-RELATED"/>
    <property type="match status" value="1"/>
</dbReference>
<feature type="transmembrane region" description="Helical" evidence="7">
    <location>
        <begin position="252"/>
        <end position="275"/>
    </location>
</feature>
<evidence type="ECO:0000256" key="2">
    <source>
        <dbReference type="ARBA" id="ARBA00022448"/>
    </source>
</evidence>
<dbReference type="OMA" id="TWTMDNR"/>
<feature type="transmembrane region" description="Helical" evidence="7">
    <location>
        <begin position="227"/>
        <end position="246"/>
    </location>
</feature>
<evidence type="ECO:0000256" key="1">
    <source>
        <dbReference type="ARBA" id="ARBA00004141"/>
    </source>
</evidence>
<feature type="transmembrane region" description="Helical" evidence="7">
    <location>
        <begin position="545"/>
        <end position="563"/>
    </location>
</feature>
<evidence type="ECO:0000313" key="8">
    <source>
        <dbReference type="EMBL" id="GAP82555.1"/>
    </source>
</evidence>
<evidence type="ECO:0000256" key="7">
    <source>
        <dbReference type="SAM" id="Phobius"/>
    </source>
</evidence>
<feature type="compositionally biased region" description="Acidic residues" evidence="6">
    <location>
        <begin position="103"/>
        <end position="116"/>
    </location>
</feature>
<keyword evidence="5 7" id="KW-0472">Membrane</keyword>
<dbReference type="Pfam" id="PF07690">
    <property type="entry name" value="MFS_1"/>
    <property type="match status" value="1"/>
</dbReference>
<dbReference type="GO" id="GO:0022857">
    <property type="term" value="F:transmembrane transporter activity"/>
    <property type="evidence" value="ECO:0007669"/>
    <property type="project" value="InterPro"/>
</dbReference>
<organism evidence="8">
    <name type="scientific">Rosellinia necatrix</name>
    <name type="common">White root-rot fungus</name>
    <dbReference type="NCBI Taxonomy" id="77044"/>
    <lineage>
        <taxon>Eukaryota</taxon>
        <taxon>Fungi</taxon>
        <taxon>Dikarya</taxon>
        <taxon>Ascomycota</taxon>
        <taxon>Pezizomycotina</taxon>
        <taxon>Sordariomycetes</taxon>
        <taxon>Xylariomycetidae</taxon>
        <taxon>Xylariales</taxon>
        <taxon>Xylariaceae</taxon>
        <taxon>Rosellinia</taxon>
    </lineage>
</organism>
<dbReference type="PANTHER" id="PTHR43791:SF27">
    <property type="entry name" value="TRANSPORTER, PUTATIVE (AFU_ORTHOLOGUE AFUA_2G15730)-RELATED"/>
    <property type="match status" value="1"/>
</dbReference>
<dbReference type="InterPro" id="IPR011701">
    <property type="entry name" value="MFS"/>
</dbReference>